<dbReference type="PANTHER" id="PTHR33926:SF4">
    <property type="entry name" value="PROTEIN TIC 22, CHLOROPLASTIC"/>
    <property type="match status" value="1"/>
</dbReference>
<dbReference type="EMBL" id="BIMW01000124">
    <property type="protein sequence ID" value="GCE95206.1"/>
    <property type="molecule type" value="Genomic_DNA"/>
</dbReference>
<evidence type="ECO:0000313" key="1">
    <source>
        <dbReference type="EMBL" id="GCE95206.1"/>
    </source>
</evidence>
<dbReference type="InterPro" id="IPR007378">
    <property type="entry name" value="Tic22-like"/>
</dbReference>
<proteinExistence type="predicted"/>
<comment type="caution">
    <text evidence="1">The sequence shown here is derived from an EMBL/GenBank/DDBJ whole genome shotgun (WGS) entry which is preliminary data.</text>
</comment>
<dbReference type="Proteomes" id="UP000326169">
    <property type="component" value="Unassembled WGS sequence"/>
</dbReference>
<keyword evidence="2" id="KW-1185">Reference proteome</keyword>
<evidence type="ECO:0000313" key="2">
    <source>
        <dbReference type="Proteomes" id="UP000326169"/>
    </source>
</evidence>
<dbReference type="GeneID" id="301684068"/>
<dbReference type="Pfam" id="PF04278">
    <property type="entry name" value="Tic22"/>
    <property type="match status" value="1"/>
</dbReference>
<name>A0A5M3TBJ5_LIMPL</name>
<dbReference type="RefSeq" id="WP_014274898.1">
    <property type="nucleotide sequence ID" value="NZ_BIMW01000124.1"/>
</dbReference>
<reference evidence="1 2" key="1">
    <citation type="journal article" date="2019" name="J Genomics">
        <title>The Draft Genome of a Hydrogen-producing Cyanobacterium, Arthrospira platensis NIES-46.</title>
        <authorList>
            <person name="Suzuki S."/>
            <person name="Yamaguchi H."/>
            <person name="Kawachi M."/>
        </authorList>
    </citation>
    <scope>NUCLEOTIDE SEQUENCE [LARGE SCALE GENOMIC DNA]</scope>
    <source>
        <strain evidence="1 2">NIES-46</strain>
    </source>
</reference>
<dbReference type="PANTHER" id="PTHR33926">
    <property type="entry name" value="PROTEIN TIC 22, CHLOROPLASTIC"/>
    <property type="match status" value="1"/>
</dbReference>
<accession>A0A5M3TBJ5</accession>
<dbReference type="Gene3D" id="3.40.1350.100">
    <property type="match status" value="2"/>
</dbReference>
<protein>
    <recommendedName>
        <fullName evidence="3">Tic22 family protein</fullName>
    </recommendedName>
</protein>
<sequence length="279" mass="30777">MEAWGRYQEELLLRSQLENMIKSFFHLSLLLGVISGNLLMSPTLPPGTVGASLLGTQAAEALTLEEIQAKLRPVPVFTITDPTGSPLVATVPAGENGSGTAAVAGIFISRQDALRFVENLRNNNPELANSVEVTAVSLGEVYQMSQQSRNRADDIQFAYVPVQQEVESARAVMQQSGRSPNEFNGVPLFMARGGPDNGYLTIQRGNDQVIPMFFSKQDLEGMLSQFREEQPDLISSVTVQVVPLEALLEAFRTDDNQFLDRIILVPPRETLEFLRNNQR</sequence>
<gene>
    <name evidence="1" type="ORF">NIES46_32680</name>
</gene>
<evidence type="ECO:0008006" key="3">
    <source>
        <dbReference type="Google" id="ProtNLM"/>
    </source>
</evidence>
<organism evidence="1 2">
    <name type="scientific">Limnospira platensis NIES-46</name>
    <dbReference type="NCBI Taxonomy" id="1236695"/>
    <lineage>
        <taxon>Bacteria</taxon>
        <taxon>Bacillati</taxon>
        <taxon>Cyanobacteriota</taxon>
        <taxon>Cyanophyceae</taxon>
        <taxon>Oscillatoriophycideae</taxon>
        <taxon>Oscillatoriales</taxon>
        <taxon>Sirenicapillariaceae</taxon>
        <taxon>Limnospira</taxon>
    </lineage>
</organism>